<dbReference type="EMBL" id="HBEK01024799">
    <property type="protein sequence ID" value="CAD8403602.1"/>
    <property type="molecule type" value="Transcribed_RNA"/>
</dbReference>
<sequence>MMGEDAVMTSSDKQGELIYKYEALRLAEGAEDPVRREWCFHVSGMYNLAADDAIDEWERFALEEEGERFLYESIRLGYEHNVFDNTRKVLYDLYGMENTEAGVCSSTENEQTISNEDGFEPLQVSEEAIFKFPSLVAELVAANIPSEDEDGNNVVRIASVTDAKGNYPKKFGYTPAATENFPKRTRRTEKSSDLLSTRTKGNTGSVRHAINAVEDGNDMSALLKTGKKDTGLPADSVLVDIQERTGRRHCTDAPPSLPPDNGGFRTASSSLGKSKPENQLRPNQSTISRQRGTNGAGTFRRPRALGAPAEDDQIEDVKKDLPKIPNVAENLVEMIMNEVMDKNPGVEWEDIAGLHFPKKCVMEAVIWPMVRPDIFTGLRGPPKGLLLFGPPGTGKTMIGKAIASKSGATFFNISASSLTSKWVGEGEKTVRALFAVARMFQPSVIFIDEIDSLLTARTDTDQESTRRIKTEFLVQMDGAATTRDDRVLVVGATNRPQELDEAARRRLVKRLYIPLPDLESRTALIARLLKNQENNLTSEGIAEISRLSEGYSGSDLYSLCAEAALGPVRDLGDALSSISADGVRKIDLGDFRVASRLVRASVGSSELEAYIEWNRTYGSFAIDNDTSAPVKEAVSS</sequence>
<evidence type="ECO:0000256" key="4">
    <source>
        <dbReference type="RuleBase" id="RU003651"/>
    </source>
</evidence>
<organism evidence="8">
    <name type="scientific">Rhodosorus marinus</name>
    <dbReference type="NCBI Taxonomy" id="101924"/>
    <lineage>
        <taxon>Eukaryota</taxon>
        <taxon>Rhodophyta</taxon>
        <taxon>Stylonematophyceae</taxon>
        <taxon>Stylonematales</taxon>
        <taxon>Stylonemataceae</taxon>
        <taxon>Rhodosorus</taxon>
    </lineage>
</organism>
<name>A0A6T6P2F4_9RHOD</name>
<dbReference type="PROSITE" id="PS00674">
    <property type="entry name" value="AAA"/>
    <property type="match status" value="1"/>
</dbReference>
<dbReference type="PANTHER" id="PTHR23074">
    <property type="entry name" value="AAA DOMAIN-CONTAINING"/>
    <property type="match status" value="1"/>
</dbReference>
<dbReference type="Gene3D" id="1.10.8.60">
    <property type="match status" value="1"/>
</dbReference>
<dbReference type="FunFam" id="3.40.50.300:FF:000093">
    <property type="entry name" value="Fidgetin-like 1"/>
    <property type="match status" value="1"/>
</dbReference>
<feature type="domain" description="AAA+ ATPase" evidence="6">
    <location>
        <begin position="381"/>
        <end position="517"/>
    </location>
</feature>
<dbReference type="FunFam" id="1.10.8.60:FF:000022">
    <property type="entry name" value="Fidgetin like 1"/>
    <property type="match status" value="1"/>
</dbReference>
<dbReference type="InterPro" id="IPR003959">
    <property type="entry name" value="ATPase_AAA_core"/>
</dbReference>
<dbReference type="InterPro" id="IPR050304">
    <property type="entry name" value="MT-severing_AAA_ATPase"/>
</dbReference>
<dbReference type="Pfam" id="PF17862">
    <property type="entry name" value="AAA_lid_3"/>
    <property type="match status" value="1"/>
</dbReference>
<dbReference type="EMBL" id="HBEK01024822">
    <property type="protein sequence ID" value="CAD8403615.1"/>
    <property type="molecule type" value="Transcribed_RNA"/>
</dbReference>
<feature type="region of interest" description="Disordered" evidence="5">
    <location>
        <begin position="244"/>
        <end position="313"/>
    </location>
</feature>
<evidence type="ECO:0000259" key="6">
    <source>
        <dbReference type="SMART" id="SM00382"/>
    </source>
</evidence>
<evidence type="ECO:0000256" key="1">
    <source>
        <dbReference type="ARBA" id="ARBA00006914"/>
    </source>
</evidence>
<dbReference type="GO" id="GO:0008568">
    <property type="term" value="F:microtubule severing ATPase activity"/>
    <property type="evidence" value="ECO:0007669"/>
    <property type="project" value="TreeGrafter"/>
</dbReference>
<evidence type="ECO:0000313" key="7">
    <source>
        <dbReference type="EMBL" id="CAD8403602.1"/>
    </source>
</evidence>
<proteinExistence type="inferred from homology"/>
<dbReference type="PANTHER" id="PTHR23074:SF17">
    <property type="entry name" value="FIDGETIN-LIKE PROTEIN 1"/>
    <property type="match status" value="1"/>
</dbReference>
<dbReference type="GO" id="GO:0005524">
    <property type="term" value="F:ATP binding"/>
    <property type="evidence" value="ECO:0007669"/>
    <property type="project" value="UniProtKB-KW"/>
</dbReference>
<dbReference type="Pfam" id="PF00004">
    <property type="entry name" value="AAA"/>
    <property type="match status" value="1"/>
</dbReference>
<evidence type="ECO:0000256" key="5">
    <source>
        <dbReference type="SAM" id="MobiDB-lite"/>
    </source>
</evidence>
<dbReference type="SMART" id="SM00382">
    <property type="entry name" value="AAA"/>
    <property type="match status" value="1"/>
</dbReference>
<reference evidence="8" key="1">
    <citation type="submission" date="2021-01" db="EMBL/GenBank/DDBJ databases">
        <authorList>
            <person name="Corre E."/>
            <person name="Pelletier E."/>
            <person name="Niang G."/>
            <person name="Scheremetjew M."/>
            <person name="Finn R."/>
            <person name="Kale V."/>
            <person name="Holt S."/>
            <person name="Cochrane G."/>
            <person name="Meng A."/>
            <person name="Brown T."/>
            <person name="Cohen L."/>
        </authorList>
    </citation>
    <scope>NUCLEOTIDE SEQUENCE</scope>
    <source>
        <strain evidence="8">UTEX LB 2760</strain>
    </source>
</reference>
<feature type="compositionally biased region" description="Polar residues" evidence="5">
    <location>
        <begin position="280"/>
        <end position="293"/>
    </location>
</feature>
<keyword evidence="2 4" id="KW-0547">Nucleotide-binding</keyword>
<dbReference type="AlphaFoldDB" id="A0A6T6P2F4"/>
<dbReference type="InterPro" id="IPR003593">
    <property type="entry name" value="AAA+_ATPase"/>
</dbReference>
<gene>
    <name evidence="7" type="ORF">RMAR0315_LOCUS13611</name>
    <name evidence="8" type="ORF">RMAR0315_LOCUS13624</name>
</gene>
<evidence type="ECO:0000256" key="3">
    <source>
        <dbReference type="ARBA" id="ARBA00022840"/>
    </source>
</evidence>
<dbReference type="InterPro" id="IPR041569">
    <property type="entry name" value="AAA_lid_3"/>
</dbReference>
<evidence type="ECO:0000313" key="8">
    <source>
        <dbReference type="EMBL" id="CAD8403615.1"/>
    </source>
</evidence>
<dbReference type="InterPro" id="IPR027417">
    <property type="entry name" value="P-loop_NTPase"/>
</dbReference>
<dbReference type="InterPro" id="IPR003960">
    <property type="entry name" value="ATPase_AAA_CS"/>
</dbReference>
<accession>A0A6T6P2F4</accession>
<dbReference type="Gene3D" id="3.40.50.300">
    <property type="entry name" value="P-loop containing nucleotide triphosphate hydrolases"/>
    <property type="match status" value="1"/>
</dbReference>
<protein>
    <recommendedName>
        <fullName evidence="6">AAA+ ATPase domain-containing protein</fullName>
    </recommendedName>
</protein>
<keyword evidence="3 4" id="KW-0067">ATP-binding</keyword>
<comment type="similarity">
    <text evidence="1 4">Belongs to the AAA ATPase family.</text>
</comment>
<dbReference type="GO" id="GO:0016887">
    <property type="term" value="F:ATP hydrolysis activity"/>
    <property type="evidence" value="ECO:0007669"/>
    <property type="project" value="InterPro"/>
</dbReference>
<evidence type="ECO:0000256" key="2">
    <source>
        <dbReference type="ARBA" id="ARBA00022741"/>
    </source>
</evidence>
<dbReference type="SUPFAM" id="SSF52540">
    <property type="entry name" value="P-loop containing nucleoside triphosphate hydrolases"/>
    <property type="match status" value="1"/>
</dbReference>